<keyword evidence="4" id="KW-1185">Reference proteome</keyword>
<dbReference type="InterPro" id="IPR010982">
    <property type="entry name" value="Lambda_DNA-bd_dom_sf"/>
</dbReference>
<organism evidence="3 4">
    <name type="scientific">Marinobacter xestospongiae</name>
    <dbReference type="NCBI Taxonomy" id="994319"/>
    <lineage>
        <taxon>Bacteria</taxon>
        <taxon>Pseudomonadati</taxon>
        <taxon>Pseudomonadota</taxon>
        <taxon>Gammaproteobacteria</taxon>
        <taxon>Pseudomonadales</taxon>
        <taxon>Marinobacteraceae</taxon>
        <taxon>Marinobacter</taxon>
    </lineage>
</organism>
<comment type="caution">
    <text evidence="3">The sequence shown here is derived from an EMBL/GenBank/DDBJ whole genome shotgun (WGS) entry which is preliminary data.</text>
</comment>
<protein>
    <submittedName>
        <fullName evidence="3">Helix-turn-helix transcriptional regulator</fullName>
    </submittedName>
</protein>
<dbReference type="SUPFAM" id="SSF47413">
    <property type="entry name" value="lambda repressor-like DNA-binding domains"/>
    <property type="match status" value="2"/>
</dbReference>
<keyword evidence="1" id="KW-0238">DNA-binding</keyword>
<feature type="domain" description="HTH cro/C1-type" evidence="2">
    <location>
        <begin position="31"/>
        <end position="85"/>
    </location>
</feature>
<reference evidence="3 4" key="1">
    <citation type="submission" date="2023-10" db="EMBL/GenBank/DDBJ databases">
        <title>Characteristics and mechanism of a salt-tolerant marine origin heterotrophic nitrifying- aerobic denitrifying bacteria Marinobacter xestospongiae HN1.</title>
        <authorList>
            <person name="Qi R."/>
        </authorList>
    </citation>
    <scope>NUCLEOTIDE SEQUENCE [LARGE SCALE GENOMIC DNA]</scope>
    <source>
        <strain evidence="3 4">HN1</strain>
    </source>
</reference>
<sequence>MPALDSTKRAPSIEDYEVMEQGVCDQIGQNLRVVRTQLGISQSELACLIGVSRSQYRRYEEGRDLPRLHTAILWSVETGIPTHWLFTGTGHHNWVDVPWHPSWVAVLYFVNKAPGYALRSLQAALEGLAGTASTGTLAHYRNPGIDECRSCIDDRYYQAISKHLRRFRHEHSLSQDTMAHHLGISTAAYKRYEAFGTSIHFSILLIMRFWSASGISPMTLTRNTPVFQYRQQQNDNFAILLPLLNKLSMDQLESVKPLLDTLWSMSGHNYLTGRAI</sequence>
<dbReference type="PROSITE" id="PS50943">
    <property type="entry name" value="HTH_CROC1"/>
    <property type="match status" value="2"/>
</dbReference>
<name>A0ABU3W429_9GAMM</name>
<dbReference type="RefSeq" id="WP_316975467.1">
    <property type="nucleotide sequence ID" value="NZ_JAWIIJ010000028.1"/>
</dbReference>
<dbReference type="Pfam" id="PF01381">
    <property type="entry name" value="HTH_3"/>
    <property type="match status" value="1"/>
</dbReference>
<evidence type="ECO:0000256" key="1">
    <source>
        <dbReference type="ARBA" id="ARBA00023125"/>
    </source>
</evidence>
<dbReference type="PANTHER" id="PTHR46558">
    <property type="entry name" value="TRACRIPTIONAL REGULATORY PROTEIN-RELATED-RELATED"/>
    <property type="match status" value="1"/>
</dbReference>
<dbReference type="SMART" id="SM00530">
    <property type="entry name" value="HTH_XRE"/>
    <property type="match status" value="2"/>
</dbReference>
<dbReference type="Gene3D" id="1.10.260.40">
    <property type="entry name" value="lambda repressor-like DNA-binding domains"/>
    <property type="match status" value="2"/>
</dbReference>
<evidence type="ECO:0000313" key="3">
    <source>
        <dbReference type="EMBL" id="MDV2081181.1"/>
    </source>
</evidence>
<gene>
    <name evidence="3" type="ORF">RYS15_21015</name>
</gene>
<dbReference type="PANTHER" id="PTHR46558:SF11">
    <property type="entry name" value="HTH-TYPE TRANSCRIPTIONAL REGULATOR XRE"/>
    <property type="match status" value="1"/>
</dbReference>
<dbReference type="EMBL" id="JAWIIJ010000028">
    <property type="protein sequence ID" value="MDV2081181.1"/>
    <property type="molecule type" value="Genomic_DNA"/>
</dbReference>
<evidence type="ECO:0000259" key="2">
    <source>
        <dbReference type="PROSITE" id="PS50943"/>
    </source>
</evidence>
<evidence type="ECO:0000313" key="4">
    <source>
        <dbReference type="Proteomes" id="UP001269819"/>
    </source>
</evidence>
<proteinExistence type="predicted"/>
<dbReference type="CDD" id="cd00093">
    <property type="entry name" value="HTH_XRE"/>
    <property type="match status" value="2"/>
</dbReference>
<dbReference type="Proteomes" id="UP001269819">
    <property type="component" value="Unassembled WGS sequence"/>
</dbReference>
<dbReference type="InterPro" id="IPR001387">
    <property type="entry name" value="Cro/C1-type_HTH"/>
</dbReference>
<feature type="domain" description="HTH cro/C1-type" evidence="2">
    <location>
        <begin position="164"/>
        <end position="193"/>
    </location>
</feature>
<accession>A0ABU3W429</accession>